<dbReference type="GO" id="GO:0006506">
    <property type="term" value="P:GPI anchor biosynthetic process"/>
    <property type="evidence" value="ECO:0007669"/>
    <property type="project" value="TreeGrafter"/>
</dbReference>
<dbReference type="GO" id="GO:0003824">
    <property type="term" value="F:catalytic activity"/>
    <property type="evidence" value="ECO:0007669"/>
    <property type="project" value="InterPro"/>
</dbReference>
<feature type="domain" description="Endonuclease/exonuclease/phosphatase" evidence="1">
    <location>
        <begin position="19"/>
        <end position="110"/>
    </location>
</feature>
<evidence type="ECO:0000313" key="2">
    <source>
        <dbReference type="EMBL" id="MPM76292.1"/>
    </source>
</evidence>
<dbReference type="InterPro" id="IPR005135">
    <property type="entry name" value="Endo/exonuclease/phosphatase"/>
</dbReference>
<accession>A0A645CHD2</accession>
<dbReference type="EMBL" id="VSSQ01027184">
    <property type="protein sequence ID" value="MPM76292.1"/>
    <property type="molecule type" value="Genomic_DNA"/>
</dbReference>
<dbReference type="AlphaFoldDB" id="A0A645CHD2"/>
<dbReference type="InterPro" id="IPR036691">
    <property type="entry name" value="Endo/exonu/phosph_ase_sf"/>
</dbReference>
<dbReference type="SUPFAM" id="SSF56219">
    <property type="entry name" value="DNase I-like"/>
    <property type="match status" value="1"/>
</dbReference>
<dbReference type="GO" id="GO:0016020">
    <property type="term" value="C:membrane"/>
    <property type="evidence" value="ECO:0007669"/>
    <property type="project" value="GOC"/>
</dbReference>
<reference evidence="2" key="1">
    <citation type="submission" date="2019-08" db="EMBL/GenBank/DDBJ databases">
        <authorList>
            <person name="Kucharzyk K."/>
            <person name="Murdoch R.W."/>
            <person name="Higgins S."/>
            <person name="Loffler F."/>
        </authorList>
    </citation>
    <scope>NUCLEOTIDE SEQUENCE</scope>
</reference>
<dbReference type="Gene3D" id="3.60.10.10">
    <property type="entry name" value="Endonuclease/exonuclease/phosphatase"/>
    <property type="match status" value="1"/>
</dbReference>
<protein>
    <recommendedName>
        <fullName evidence="1">Endonuclease/exonuclease/phosphatase domain-containing protein</fullName>
    </recommendedName>
</protein>
<gene>
    <name evidence="2" type="ORF">SDC9_123290</name>
</gene>
<proteinExistence type="predicted"/>
<dbReference type="Pfam" id="PF03372">
    <property type="entry name" value="Exo_endo_phos"/>
    <property type="match status" value="1"/>
</dbReference>
<dbReference type="PANTHER" id="PTHR14859">
    <property type="entry name" value="CALCOFLUOR WHITE HYPERSENSITIVE PROTEIN PRECURSOR"/>
    <property type="match status" value="1"/>
</dbReference>
<dbReference type="PANTHER" id="PTHR14859:SF1">
    <property type="entry name" value="PGAP2-INTERACTING PROTEIN"/>
    <property type="match status" value="1"/>
</dbReference>
<dbReference type="InterPro" id="IPR051916">
    <property type="entry name" value="GPI-anchor_lipid_remodeler"/>
</dbReference>
<sequence length="119" mass="13495">MLHTVVNVEGRKLNVINVHLGLGEEERKVQLDELVGFINTLENEPYIVVGDFNQGNMSIDDKILKDVAIELNKANVLTFATGLDRIDYIFVSPNIEVLDYDVLIKNMSDHYPIIAKIRI</sequence>
<comment type="caution">
    <text evidence="2">The sequence shown here is derived from an EMBL/GenBank/DDBJ whole genome shotgun (WGS) entry which is preliminary data.</text>
</comment>
<name>A0A645CHD2_9ZZZZ</name>
<evidence type="ECO:0000259" key="1">
    <source>
        <dbReference type="Pfam" id="PF03372"/>
    </source>
</evidence>
<organism evidence="2">
    <name type="scientific">bioreactor metagenome</name>
    <dbReference type="NCBI Taxonomy" id="1076179"/>
    <lineage>
        <taxon>unclassified sequences</taxon>
        <taxon>metagenomes</taxon>
        <taxon>ecological metagenomes</taxon>
    </lineage>
</organism>